<dbReference type="AlphaFoldDB" id="A0A1S1NK66"/>
<dbReference type="GO" id="GO:0003723">
    <property type="term" value="F:RNA binding"/>
    <property type="evidence" value="ECO:0007669"/>
    <property type="project" value="InterPro"/>
</dbReference>
<evidence type="ECO:0000259" key="5">
    <source>
        <dbReference type="PROSITE" id="PS50921"/>
    </source>
</evidence>
<dbReference type="Gene3D" id="3.30.450.40">
    <property type="match status" value="1"/>
</dbReference>
<dbReference type="InterPro" id="IPR003018">
    <property type="entry name" value="GAF"/>
</dbReference>
<evidence type="ECO:0000313" key="7">
    <source>
        <dbReference type="Proteomes" id="UP000179734"/>
    </source>
</evidence>
<dbReference type="InterPro" id="IPR036388">
    <property type="entry name" value="WH-like_DNA-bd_sf"/>
</dbReference>
<dbReference type="SUPFAM" id="SSF52172">
    <property type="entry name" value="CheY-like"/>
    <property type="match status" value="1"/>
</dbReference>
<gene>
    <name evidence="6" type="ORF">BKN37_10765</name>
</gene>
<proteinExistence type="predicted"/>
<evidence type="ECO:0000256" key="2">
    <source>
        <dbReference type="ARBA" id="ARBA00022777"/>
    </source>
</evidence>
<dbReference type="InterPro" id="IPR012074">
    <property type="entry name" value="GAF_ANTAR"/>
</dbReference>
<protein>
    <recommendedName>
        <fullName evidence="5">ANTAR domain-containing protein</fullName>
    </recommendedName>
</protein>
<dbReference type="SMART" id="SM01012">
    <property type="entry name" value="ANTAR"/>
    <property type="match status" value="1"/>
</dbReference>
<evidence type="ECO:0000313" key="6">
    <source>
        <dbReference type="EMBL" id="OHV04258.1"/>
    </source>
</evidence>
<evidence type="ECO:0000256" key="1">
    <source>
        <dbReference type="ARBA" id="ARBA00022679"/>
    </source>
</evidence>
<reference evidence="6 7" key="1">
    <citation type="submission" date="2016-10" db="EMBL/GenBank/DDBJ databases">
        <title>Genome sequence of Mycobacterium talmonii.</title>
        <authorList>
            <person name="Greninger A.L."/>
            <person name="Elliott B."/>
            <person name="Vasireddy S."/>
            <person name="Vasireddy R."/>
        </authorList>
    </citation>
    <scope>NUCLEOTIDE SEQUENCE [LARGE SCALE GENOMIC DNA]</scope>
    <source>
        <strain evidence="7">NE-TNMC-100812</strain>
    </source>
</reference>
<keyword evidence="4" id="KW-0804">Transcription</keyword>
<dbReference type="PIRSF" id="PIRSF036625">
    <property type="entry name" value="GAF_ANTAR"/>
    <property type="match status" value="1"/>
</dbReference>
<dbReference type="InterPro" id="IPR005561">
    <property type="entry name" value="ANTAR"/>
</dbReference>
<keyword evidence="7" id="KW-1185">Reference proteome</keyword>
<dbReference type="InterPro" id="IPR011006">
    <property type="entry name" value="CheY-like_superfamily"/>
</dbReference>
<name>A0A1S1NK66_9MYCO</name>
<keyword evidence="3" id="KW-0805">Transcription regulation</keyword>
<keyword evidence="1" id="KW-0808">Transferase</keyword>
<sequence length="224" mass="24595">MSELADLVQTFEHPRGADADTVLDELTASSLRHMIGAQHAGITVAAPDGSVQTVSATGPLPVLLDEISQRHHEGPCLSAVWEHSLIRLDSVVDEQRWPRYCRDVAAETPIRSTLAFQLFASDGTSGALNFHAEQPHAFDDDAVELGLVLATHVALVWHMVRRDEQFRSALASRDIIGQAKGMIMERFGIDAVQAFELLKRLSQNSNTPLIDIARRLVSRDAASR</sequence>
<evidence type="ECO:0000256" key="3">
    <source>
        <dbReference type="ARBA" id="ARBA00023015"/>
    </source>
</evidence>
<dbReference type="Pfam" id="PF13185">
    <property type="entry name" value="GAF_2"/>
    <property type="match status" value="1"/>
</dbReference>
<dbReference type="PROSITE" id="PS50921">
    <property type="entry name" value="ANTAR"/>
    <property type="match status" value="1"/>
</dbReference>
<comment type="caution">
    <text evidence="6">The sequence shown here is derived from an EMBL/GenBank/DDBJ whole genome shotgun (WGS) entry which is preliminary data.</text>
</comment>
<dbReference type="InterPro" id="IPR029016">
    <property type="entry name" value="GAF-like_dom_sf"/>
</dbReference>
<dbReference type="SUPFAM" id="SSF55781">
    <property type="entry name" value="GAF domain-like"/>
    <property type="match status" value="1"/>
</dbReference>
<dbReference type="Proteomes" id="UP000179734">
    <property type="component" value="Unassembled WGS sequence"/>
</dbReference>
<organism evidence="6 7">
    <name type="scientific">Mycobacterium talmoniae</name>
    <dbReference type="NCBI Taxonomy" id="1858794"/>
    <lineage>
        <taxon>Bacteria</taxon>
        <taxon>Bacillati</taxon>
        <taxon>Actinomycetota</taxon>
        <taxon>Actinomycetes</taxon>
        <taxon>Mycobacteriales</taxon>
        <taxon>Mycobacteriaceae</taxon>
        <taxon>Mycobacterium</taxon>
    </lineage>
</organism>
<dbReference type="RefSeq" id="WP_071025365.1">
    <property type="nucleotide sequence ID" value="NZ_MLQM01000045.1"/>
</dbReference>
<dbReference type="Gene3D" id="1.10.10.10">
    <property type="entry name" value="Winged helix-like DNA-binding domain superfamily/Winged helix DNA-binding domain"/>
    <property type="match status" value="1"/>
</dbReference>
<dbReference type="GO" id="GO:0016301">
    <property type="term" value="F:kinase activity"/>
    <property type="evidence" value="ECO:0007669"/>
    <property type="project" value="UniProtKB-KW"/>
</dbReference>
<keyword evidence="2" id="KW-0418">Kinase</keyword>
<dbReference type="Pfam" id="PF03861">
    <property type="entry name" value="ANTAR"/>
    <property type="match status" value="1"/>
</dbReference>
<feature type="domain" description="ANTAR" evidence="5">
    <location>
        <begin position="156"/>
        <end position="217"/>
    </location>
</feature>
<dbReference type="EMBL" id="MLQM01000045">
    <property type="protein sequence ID" value="OHV04258.1"/>
    <property type="molecule type" value="Genomic_DNA"/>
</dbReference>
<accession>A0A1S1NK66</accession>
<evidence type="ECO:0000256" key="4">
    <source>
        <dbReference type="ARBA" id="ARBA00023163"/>
    </source>
</evidence>